<accession>A0ACC3P1C3</accession>
<comment type="caution">
    <text evidence="1">The sequence shown here is derived from an EMBL/GenBank/DDBJ whole genome shotgun (WGS) entry which is preliminary data.</text>
</comment>
<evidence type="ECO:0000313" key="1">
    <source>
        <dbReference type="EMBL" id="KAK3726067.1"/>
    </source>
</evidence>
<dbReference type="EMBL" id="JAUTXU010000001">
    <property type="protein sequence ID" value="KAK3726067.1"/>
    <property type="molecule type" value="Genomic_DNA"/>
</dbReference>
<evidence type="ECO:0000313" key="2">
    <source>
        <dbReference type="Proteomes" id="UP001281147"/>
    </source>
</evidence>
<sequence length="632" mass="70571">MATVSPSAKSSGEAPLTPKGRSARQMEDITQQLALQVSEQLPGILHELLQGGFDPDSQPLQLECSLTAGNGPRVSDNRLPVAAVHIGRDFSPFSARSTPLVGNKFSQDLASSQPLVENAQASFQAWNSRTSSHRPLPVSADAPPGNDGRPAKRVRKDIGQRRLGSNTDSTSVVREEESAIRKKRISDNPALQPSTFDKFIGGIWDSLYSGVRMDITEVIEQWQAIESSGQPKLLTDAEQGIAIRSDTGTFGRISILTRKISQASKTCRSLEVIIQAHWIQCFDERVNELSAEQTFDKAKRIAIAEACVDFDWSEKELRNKMAIWRGYHDIKTTGGWVALVFAGTGLYRFCKYRVSFSDETFGILRALRHRFEVAADTLHPRWRILLSIVGEPTEPKYKGHPHDWVVNGPGNEAIPLPQTYQQWDKNFSYIHLDSSIIDDEAWGPYDPRIVTPEDDPTASKCQSCGQTQSDSPPQNSCMCYTNLYGSMRAHMVPLQLFRTPNGKNNGLKACCPFETGLAVGEFVGQITSGLEGMDVMVGETHRATYQIWQGKQGNHTRFVNHSCQPNSHFERFIWLGKQRIVLVSEGIEADEEVTVDYGQTYWQNLDKECKCGHPGCRYQNRNRDLITPPEDE</sequence>
<reference evidence="1" key="1">
    <citation type="submission" date="2023-07" db="EMBL/GenBank/DDBJ databases">
        <title>Black Yeasts Isolated from many extreme environments.</title>
        <authorList>
            <person name="Coleine C."/>
            <person name="Stajich J.E."/>
            <person name="Selbmann L."/>
        </authorList>
    </citation>
    <scope>NUCLEOTIDE SEQUENCE</scope>
    <source>
        <strain evidence="1">CCFEE 5714</strain>
    </source>
</reference>
<keyword evidence="2" id="KW-1185">Reference proteome</keyword>
<protein>
    <submittedName>
        <fullName evidence="1">Uncharacterized protein</fullName>
    </submittedName>
</protein>
<dbReference type="Proteomes" id="UP001281147">
    <property type="component" value="Unassembled WGS sequence"/>
</dbReference>
<organism evidence="1 2">
    <name type="scientific">Vermiconidia calcicola</name>
    <dbReference type="NCBI Taxonomy" id="1690605"/>
    <lineage>
        <taxon>Eukaryota</taxon>
        <taxon>Fungi</taxon>
        <taxon>Dikarya</taxon>
        <taxon>Ascomycota</taxon>
        <taxon>Pezizomycotina</taxon>
        <taxon>Dothideomycetes</taxon>
        <taxon>Dothideomycetidae</taxon>
        <taxon>Mycosphaerellales</taxon>
        <taxon>Extremaceae</taxon>
        <taxon>Vermiconidia</taxon>
    </lineage>
</organism>
<proteinExistence type="predicted"/>
<name>A0ACC3P1C3_9PEZI</name>
<gene>
    <name evidence="1" type="ORF">LTR37_000215</name>
</gene>